<name>T1H144_MEGSC</name>
<evidence type="ECO:0000313" key="5">
    <source>
        <dbReference type="EnsemblMetazoa" id="MESCA009896-PA"/>
    </source>
</evidence>
<dbReference type="Pfam" id="PF02985">
    <property type="entry name" value="HEAT"/>
    <property type="match status" value="1"/>
</dbReference>
<dbReference type="EMBL" id="CAQQ02197560">
    <property type="status" value="NOT_ANNOTATED_CDS"/>
    <property type="molecule type" value="Genomic_DNA"/>
</dbReference>
<proteinExistence type="inferred from homology"/>
<comment type="similarity">
    <text evidence="4">Belongs to the BRAT1 family.</text>
</comment>
<dbReference type="GO" id="GO:0005737">
    <property type="term" value="C:cytoplasm"/>
    <property type="evidence" value="ECO:0007669"/>
    <property type="project" value="UniProtKB-SubCell"/>
</dbReference>
<dbReference type="Gene3D" id="1.25.10.10">
    <property type="entry name" value="Leucine-rich Repeat Variant"/>
    <property type="match status" value="1"/>
</dbReference>
<reference evidence="6" key="1">
    <citation type="submission" date="2013-02" db="EMBL/GenBank/DDBJ databases">
        <authorList>
            <person name="Hughes D."/>
        </authorList>
    </citation>
    <scope>NUCLEOTIDE SEQUENCE</scope>
    <source>
        <strain>Durham</strain>
        <strain evidence="6">NC isolate 2 -- Noor lab</strain>
    </source>
</reference>
<dbReference type="AlphaFoldDB" id="T1H144"/>
<dbReference type="SUPFAM" id="SSF48371">
    <property type="entry name" value="ARM repeat"/>
    <property type="match status" value="1"/>
</dbReference>
<dbReference type="InterPro" id="IPR011989">
    <property type="entry name" value="ARM-like"/>
</dbReference>
<sequence length="592" mass="67778">MIENEKIEFENQLIMFHLLPVLFISEFSCKEEFLDTFIMKLFSISCEFTHRICYGFRDILFDCKDKVPDLAYKSIHEMLSMESILDKNRSVLIFQALCYALKEFVMAYNDQEEGVQKSKADYQMCTPNVLHAVLVGAQSLIEKYNISWNDSLETICITNFTQMIIDNPNVNSRLAVQAIKLTQVSIEHFLAPNMALLMDDLKGSGLQKLGPIIKKRLLDKEWEVRDSAIELITSIAEISHTKFPVFQNYLVEHEIPPFIYKISQNDGETYVRESAYRCISHMVNIDCIWENSIKKLDIGKEILNAISTEQEGIVRKEIVSLLTAMYENGRFPAENPLLFSVMCDCAVNDLHWEVKVQAMKFWTSEIRRHFTNQGMIDGTFPQVTFSKEKKKIVTLTDTEIVLRIDKILSDLSSCGCLAVLVHCLNDQCDIEVVKVTVALTKKLFNCFHKYDYINKMSAKNKVSLNSGSNTNEQMSVDDSMIIDKSPTIDLKTMESVIDSITSTDDINLLAFNYQNQLNGESSSEARNVDVNYYKEFAKISPLEFINKVKVIDIDNLVSTKDDWMKETESFNSLLDDILILNDGPVLGDKIEI</sequence>
<dbReference type="OMA" id="PIHDNLY"/>
<evidence type="ECO:0000256" key="1">
    <source>
        <dbReference type="ARBA" id="ARBA00004496"/>
    </source>
</evidence>
<evidence type="ECO:0000256" key="2">
    <source>
        <dbReference type="ARBA" id="ARBA00022490"/>
    </source>
</evidence>
<keyword evidence="2" id="KW-0963">Cytoplasm</keyword>
<dbReference type="GO" id="GO:0005634">
    <property type="term" value="C:nucleus"/>
    <property type="evidence" value="ECO:0007669"/>
    <property type="project" value="TreeGrafter"/>
</dbReference>
<evidence type="ECO:0000256" key="3">
    <source>
        <dbReference type="ARBA" id="ARBA00022737"/>
    </source>
</evidence>
<protein>
    <submittedName>
        <fullName evidence="5">Uncharacterized protein</fullName>
    </submittedName>
</protein>
<dbReference type="HOGENOM" id="CLU_461012_0_0_1"/>
<dbReference type="InterPro" id="IPR016024">
    <property type="entry name" value="ARM-type_fold"/>
</dbReference>
<evidence type="ECO:0000313" key="6">
    <source>
        <dbReference type="Proteomes" id="UP000015102"/>
    </source>
</evidence>
<dbReference type="Proteomes" id="UP000015102">
    <property type="component" value="Unassembled WGS sequence"/>
</dbReference>
<keyword evidence="3" id="KW-0677">Repeat</keyword>
<dbReference type="PANTHER" id="PTHR21331:SF2">
    <property type="entry name" value="BRCA1-ASSOCIATED ATM ACTIVATOR 1"/>
    <property type="match status" value="1"/>
</dbReference>
<evidence type="ECO:0000256" key="4">
    <source>
        <dbReference type="ARBA" id="ARBA00061308"/>
    </source>
</evidence>
<dbReference type="GO" id="GO:0008283">
    <property type="term" value="P:cell population proliferation"/>
    <property type="evidence" value="ECO:0007669"/>
    <property type="project" value="InterPro"/>
</dbReference>
<dbReference type="GO" id="GO:0006974">
    <property type="term" value="P:DNA damage response"/>
    <property type="evidence" value="ECO:0007669"/>
    <property type="project" value="InterPro"/>
</dbReference>
<organism evidence="5 6">
    <name type="scientific">Megaselia scalaris</name>
    <name type="common">Humpbacked fly</name>
    <name type="synonym">Phora scalaris</name>
    <dbReference type="NCBI Taxonomy" id="36166"/>
    <lineage>
        <taxon>Eukaryota</taxon>
        <taxon>Metazoa</taxon>
        <taxon>Ecdysozoa</taxon>
        <taxon>Arthropoda</taxon>
        <taxon>Hexapoda</taxon>
        <taxon>Insecta</taxon>
        <taxon>Pterygota</taxon>
        <taxon>Neoptera</taxon>
        <taxon>Endopterygota</taxon>
        <taxon>Diptera</taxon>
        <taxon>Brachycera</taxon>
        <taxon>Muscomorpha</taxon>
        <taxon>Platypezoidea</taxon>
        <taxon>Phoridae</taxon>
        <taxon>Megaseliini</taxon>
        <taxon>Megaselia</taxon>
    </lineage>
</organism>
<comment type="subcellular location">
    <subcellularLocation>
        <location evidence="1">Cytoplasm</location>
    </subcellularLocation>
</comment>
<dbReference type="EnsemblMetazoa" id="MESCA009896-RA">
    <property type="protein sequence ID" value="MESCA009896-PA"/>
    <property type="gene ID" value="MESCA009896"/>
</dbReference>
<dbReference type="PANTHER" id="PTHR21331">
    <property type="entry name" value="BRCA1-ASSOCIATED ATM ACTIVATOR 1"/>
    <property type="match status" value="1"/>
</dbReference>
<keyword evidence="6" id="KW-1185">Reference proteome</keyword>
<accession>T1H144</accession>
<dbReference type="InterPro" id="IPR000357">
    <property type="entry name" value="HEAT"/>
</dbReference>
<dbReference type="InterPro" id="IPR038904">
    <property type="entry name" value="BRAT1"/>
</dbReference>
<reference evidence="5" key="2">
    <citation type="submission" date="2015-06" db="UniProtKB">
        <authorList>
            <consortium name="EnsemblMetazoa"/>
        </authorList>
    </citation>
    <scope>IDENTIFICATION</scope>
</reference>